<dbReference type="InterPro" id="IPR036188">
    <property type="entry name" value="FAD/NAD-bd_sf"/>
</dbReference>
<reference evidence="1" key="1">
    <citation type="submission" date="2021-11" db="EMBL/GenBank/DDBJ databases">
        <authorList>
            <consortium name="Genoscope - CEA"/>
            <person name="William W."/>
        </authorList>
    </citation>
    <scope>NUCLEOTIDE SEQUENCE</scope>
</reference>
<dbReference type="EMBL" id="CAKKNE010000001">
    <property type="protein sequence ID" value="CAH0363959.1"/>
    <property type="molecule type" value="Genomic_DNA"/>
</dbReference>
<organism evidence="1 2">
    <name type="scientific">Pelagomonas calceolata</name>
    <dbReference type="NCBI Taxonomy" id="35677"/>
    <lineage>
        <taxon>Eukaryota</taxon>
        <taxon>Sar</taxon>
        <taxon>Stramenopiles</taxon>
        <taxon>Ochrophyta</taxon>
        <taxon>Pelagophyceae</taxon>
        <taxon>Pelagomonadales</taxon>
        <taxon>Pelagomonadaceae</taxon>
        <taxon>Pelagomonas</taxon>
    </lineage>
</organism>
<gene>
    <name evidence="1" type="ORF">PECAL_1P03030</name>
</gene>
<dbReference type="Proteomes" id="UP000789595">
    <property type="component" value="Unassembled WGS sequence"/>
</dbReference>
<comment type="caution">
    <text evidence="1">The sequence shown here is derived from an EMBL/GenBank/DDBJ whole genome shotgun (WGS) entry which is preliminary data.</text>
</comment>
<evidence type="ECO:0000313" key="1">
    <source>
        <dbReference type="EMBL" id="CAH0363959.1"/>
    </source>
</evidence>
<evidence type="ECO:0000313" key="2">
    <source>
        <dbReference type="Proteomes" id="UP000789595"/>
    </source>
</evidence>
<dbReference type="Gene3D" id="3.90.660.10">
    <property type="match status" value="1"/>
</dbReference>
<dbReference type="Gene3D" id="3.50.50.60">
    <property type="entry name" value="FAD/NAD(P)-binding domain"/>
    <property type="match status" value="1"/>
</dbReference>
<sequence length="443" mass="46263">MEPEVVKEPEVAIVGGGITGTVAATTLARLLPGARITLFDQGRGLGGRASHRRVDDGEVVAPWARSSMAFDHGCQFFQGGDAEFREKILDPWLAAGLAAEWQGKFAGAGDFFGIGSETVYVGVGGMHTVTAGAAQMLECNHSNFVARCGVRVGAVARAGDRWALSGVGGEAAIHDSKLKSSDVEAARAAAALGEFDAVVVTDASAAQESWHRASAGLPEAFLAMSKRVRDRVRVAMFTAIVAFEERVPVPYDASSFQDSTLWFAAKTNSKPGFEALEKECWTLVSTPAWAAAEVERVPMRDPATGAFIPQSPEVLEAPARALLDAFAAAVGAPLPAHTYLHAQRWGSAMPAPLTHGRDADGRSDATKDVLGTAFDASSTEQFAGLGGGGAGDEDFVDGGDLGLYYAGDFCSPRPPGVVAAALSGKHAAEACAQRLHVSDVRYS</sequence>
<evidence type="ECO:0008006" key="3">
    <source>
        <dbReference type="Google" id="ProtNLM"/>
    </source>
</evidence>
<dbReference type="OrthoDB" id="2161133at2759"/>
<keyword evidence="2" id="KW-1185">Reference proteome</keyword>
<dbReference type="Pfam" id="PF13450">
    <property type="entry name" value="NAD_binding_8"/>
    <property type="match status" value="1"/>
</dbReference>
<protein>
    <recommendedName>
        <fullName evidence="3">Amine oxidase domain-containing protein</fullName>
    </recommendedName>
</protein>
<accession>A0A8J2SAR1</accession>
<dbReference type="AlphaFoldDB" id="A0A8J2SAR1"/>
<dbReference type="SUPFAM" id="SSF51905">
    <property type="entry name" value="FAD/NAD(P)-binding domain"/>
    <property type="match status" value="1"/>
</dbReference>
<name>A0A8J2SAR1_9STRA</name>
<proteinExistence type="predicted"/>
<dbReference type="PANTHER" id="PTHR16128">
    <property type="entry name" value="FAD/NAD(P)-BINDING OXIDOREDUCTASE FAMILY PROTEIN"/>
    <property type="match status" value="1"/>
</dbReference>
<dbReference type="PANTHER" id="PTHR16128:SF5">
    <property type="entry name" value="FAD_NAD(P)-BINDING OXIDOREDUCTASE FAMILY PROTEIN"/>
    <property type="match status" value="1"/>
</dbReference>